<keyword evidence="2" id="KW-1133">Transmembrane helix</keyword>
<comment type="caution">
    <text evidence="3">The sequence shown here is derived from an EMBL/GenBank/DDBJ whole genome shotgun (WGS) entry which is preliminary data.</text>
</comment>
<feature type="transmembrane region" description="Helical" evidence="2">
    <location>
        <begin position="37"/>
        <end position="59"/>
    </location>
</feature>
<dbReference type="InterPro" id="IPR000801">
    <property type="entry name" value="Esterase-like"/>
</dbReference>
<keyword evidence="2" id="KW-0472">Membrane</keyword>
<feature type="transmembrane region" description="Helical" evidence="2">
    <location>
        <begin position="102"/>
        <end position="120"/>
    </location>
</feature>
<dbReference type="PANTHER" id="PTHR48098:SF1">
    <property type="entry name" value="DIACYLGLYCEROL ACYLTRANSFERASE_MYCOLYLTRANSFERASE AG85A"/>
    <property type="match status" value="1"/>
</dbReference>
<dbReference type="SUPFAM" id="SSF53474">
    <property type="entry name" value="alpha/beta-Hydrolases"/>
    <property type="match status" value="1"/>
</dbReference>
<organism evidence="3 4">
    <name type="scientific">Arthrobacter jinronghuae</name>
    <dbReference type="NCBI Taxonomy" id="2964609"/>
    <lineage>
        <taxon>Bacteria</taxon>
        <taxon>Bacillati</taxon>
        <taxon>Actinomycetota</taxon>
        <taxon>Actinomycetes</taxon>
        <taxon>Micrococcales</taxon>
        <taxon>Micrococcaceae</taxon>
        <taxon>Arthrobacter</taxon>
    </lineage>
</organism>
<dbReference type="GO" id="GO:0016787">
    <property type="term" value="F:hydrolase activity"/>
    <property type="evidence" value="ECO:0007669"/>
    <property type="project" value="UniProtKB-KW"/>
</dbReference>
<dbReference type="InterPro" id="IPR050583">
    <property type="entry name" value="Mycobacterial_A85_antigen"/>
</dbReference>
<feature type="transmembrane region" description="Helical" evidence="2">
    <location>
        <begin position="71"/>
        <end position="90"/>
    </location>
</feature>
<feature type="compositionally biased region" description="Low complexity" evidence="1">
    <location>
        <begin position="134"/>
        <end position="161"/>
    </location>
</feature>
<keyword evidence="2" id="KW-0812">Transmembrane</keyword>
<name>A0ABT1NL50_9MICC</name>
<evidence type="ECO:0000313" key="4">
    <source>
        <dbReference type="Proteomes" id="UP001206924"/>
    </source>
</evidence>
<keyword evidence="4" id="KW-1185">Reference proteome</keyword>
<evidence type="ECO:0000256" key="2">
    <source>
        <dbReference type="SAM" id="Phobius"/>
    </source>
</evidence>
<protein>
    <submittedName>
        <fullName evidence="3">Alpha/beta hydrolase-fold protein</fullName>
    </submittedName>
</protein>
<reference evidence="3 4" key="1">
    <citation type="submission" date="2022-07" db="EMBL/GenBank/DDBJ databases">
        <title>Novel species in genus Arthrobacter.</title>
        <authorList>
            <person name="Liu Y."/>
        </authorList>
    </citation>
    <scope>NUCLEOTIDE SEQUENCE [LARGE SCALE GENOMIC DNA]</scope>
    <source>
        <strain evidence="4">zg-Y859</strain>
    </source>
</reference>
<evidence type="ECO:0000256" key="1">
    <source>
        <dbReference type="SAM" id="MobiDB-lite"/>
    </source>
</evidence>
<feature type="region of interest" description="Disordered" evidence="1">
    <location>
        <begin position="134"/>
        <end position="171"/>
    </location>
</feature>
<dbReference type="Gene3D" id="3.40.50.1820">
    <property type="entry name" value="alpha/beta hydrolase"/>
    <property type="match status" value="1"/>
</dbReference>
<sequence length="432" mass="45453">MALSLVDGILPVLALALGAASLLWLGIAGRRLGLRRILVYAVVAAVCTALLYVLAEVIFHWWNASLPRTLYLYSALAILGLQLASGLMAAPGTPLSRRVAGIAAGLGILLGLACTVNLAYNQYPTVGSLLNPPTATDDPIPAPADAGADRPAASESSWSPPSDMPGEGTVYRDEIPATASGYASNTALIYLPPAYLADPGAVSLPVLVLIHGQPGSPNDWLISGRIAEMMDDFAARHAGLAPVVVMPDASNASNPDWPLCMDTSVSDSATYLARDLPAWVQQQLGAGTSGAHQWAIAGYSFGGTCAVQLAANHPDVYPTFLDIAGENQPTDADGQQALLDTYFGGDKAAFAEQNAVDRFHRMAFPDLAGIVVVGREDKVYAPEGRQVYEAARAAGADVQFQELPGGHSWQVWRAGLENNLDWLCSRLGILEP</sequence>
<feature type="transmembrane region" description="Helical" evidence="2">
    <location>
        <begin position="6"/>
        <end position="25"/>
    </location>
</feature>
<dbReference type="RefSeq" id="WP_255864837.1">
    <property type="nucleotide sequence ID" value="NZ_CP104263.1"/>
</dbReference>
<proteinExistence type="predicted"/>
<gene>
    <name evidence="3" type="ORF">NNX28_00770</name>
</gene>
<dbReference type="EMBL" id="JANFLP010000001">
    <property type="protein sequence ID" value="MCQ1948460.1"/>
    <property type="molecule type" value="Genomic_DNA"/>
</dbReference>
<evidence type="ECO:0000313" key="3">
    <source>
        <dbReference type="EMBL" id="MCQ1948460.1"/>
    </source>
</evidence>
<dbReference type="Proteomes" id="UP001206924">
    <property type="component" value="Unassembled WGS sequence"/>
</dbReference>
<accession>A0ABT1NL50</accession>
<dbReference type="Pfam" id="PF00756">
    <property type="entry name" value="Esterase"/>
    <property type="match status" value="1"/>
</dbReference>
<keyword evidence="3" id="KW-0378">Hydrolase</keyword>
<dbReference type="PANTHER" id="PTHR48098">
    <property type="entry name" value="ENTEROCHELIN ESTERASE-RELATED"/>
    <property type="match status" value="1"/>
</dbReference>
<dbReference type="InterPro" id="IPR029058">
    <property type="entry name" value="AB_hydrolase_fold"/>
</dbReference>